<feature type="domain" description="SWIM-type" evidence="5">
    <location>
        <begin position="222"/>
        <end position="254"/>
    </location>
</feature>
<evidence type="ECO:0000256" key="1">
    <source>
        <dbReference type="ARBA" id="ARBA00022723"/>
    </source>
</evidence>
<evidence type="ECO:0000313" key="6">
    <source>
        <dbReference type="EMBL" id="KYP73815.1"/>
    </source>
</evidence>
<sequence length="312" mass="36968">MTFDSKEEVQYVLNMHHIKKGLYYRMGKLSPTLIVARCVNDECDWRYRATIIIRSQKWEVRKLSDEHSCSSPVISQDHVNLGSVYISKSILALVERDPSISIPIIIAHIKSAERYTISYRKAWMAKQKPIEDLHGNWEQSYHDLPKLLNAMTIFLNGFFVEKQTRPLYNQQGEMVHDYVQFHRVFWTFKPCIDGFKYCKPIIQVFLVQETINPRERRSTGNFTVRLYDKLCDCMKFQKLHMPCSHVVAPCKHLHHNYKSYINQVYTLEYVSNVYNELFGEWPNESYWPDCEEPQIIPNSKYIRNKKGRPKSS</sequence>
<evidence type="ECO:0000313" key="7">
    <source>
        <dbReference type="Proteomes" id="UP000075243"/>
    </source>
</evidence>
<keyword evidence="3" id="KW-0862">Zinc</keyword>
<dbReference type="EMBL" id="CM003604">
    <property type="protein sequence ID" value="KYP73815.1"/>
    <property type="molecule type" value="Genomic_DNA"/>
</dbReference>
<dbReference type="InterPro" id="IPR006564">
    <property type="entry name" value="Znf_PMZ"/>
</dbReference>
<keyword evidence="2 4" id="KW-0863">Zinc-finger</keyword>
<keyword evidence="1" id="KW-0479">Metal-binding</keyword>
<dbReference type="Proteomes" id="UP000075243">
    <property type="component" value="Chromosome 2"/>
</dbReference>
<dbReference type="Gramene" id="C.cajan_06294.t">
    <property type="protein sequence ID" value="C.cajan_06294.t"/>
    <property type="gene ID" value="C.cajan_06294"/>
</dbReference>
<accession>A0A151U3E1</accession>
<evidence type="ECO:0000259" key="5">
    <source>
        <dbReference type="PROSITE" id="PS50966"/>
    </source>
</evidence>
<dbReference type="SMART" id="SM00575">
    <property type="entry name" value="ZnF_PMZ"/>
    <property type="match status" value="1"/>
</dbReference>
<organism evidence="6 7">
    <name type="scientific">Cajanus cajan</name>
    <name type="common">Pigeon pea</name>
    <name type="synonym">Cajanus indicus</name>
    <dbReference type="NCBI Taxonomy" id="3821"/>
    <lineage>
        <taxon>Eukaryota</taxon>
        <taxon>Viridiplantae</taxon>
        <taxon>Streptophyta</taxon>
        <taxon>Embryophyta</taxon>
        <taxon>Tracheophyta</taxon>
        <taxon>Spermatophyta</taxon>
        <taxon>Magnoliopsida</taxon>
        <taxon>eudicotyledons</taxon>
        <taxon>Gunneridae</taxon>
        <taxon>Pentapetalae</taxon>
        <taxon>rosids</taxon>
        <taxon>fabids</taxon>
        <taxon>Fabales</taxon>
        <taxon>Fabaceae</taxon>
        <taxon>Papilionoideae</taxon>
        <taxon>50 kb inversion clade</taxon>
        <taxon>NPAAA clade</taxon>
        <taxon>indigoferoid/millettioid clade</taxon>
        <taxon>Phaseoleae</taxon>
        <taxon>Cajanus</taxon>
    </lineage>
</organism>
<protein>
    <recommendedName>
        <fullName evidence="5">SWIM-type domain-containing protein</fullName>
    </recommendedName>
</protein>
<evidence type="ECO:0000256" key="4">
    <source>
        <dbReference type="PROSITE-ProRule" id="PRU00325"/>
    </source>
</evidence>
<name>A0A151U3E1_CAJCA</name>
<evidence type="ECO:0000256" key="2">
    <source>
        <dbReference type="ARBA" id="ARBA00022771"/>
    </source>
</evidence>
<reference evidence="6 7" key="1">
    <citation type="journal article" date="2012" name="Nat. Biotechnol.">
        <title>Draft genome sequence of pigeonpea (Cajanus cajan), an orphan legume crop of resource-poor farmers.</title>
        <authorList>
            <person name="Varshney R.K."/>
            <person name="Chen W."/>
            <person name="Li Y."/>
            <person name="Bharti A.K."/>
            <person name="Saxena R.K."/>
            <person name="Schlueter J.A."/>
            <person name="Donoghue M.T."/>
            <person name="Azam S."/>
            <person name="Fan G."/>
            <person name="Whaley A.M."/>
            <person name="Farmer A.D."/>
            <person name="Sheridan J."/>
            <person name="Iwata A."/>
            <person name="Tuteja R."/>
            <person name="Penmetsa R.V."/>
            <person name="Wu W."/>
            <person name="Upadhyaya H.D."/>
            <person name="Yang S.P."/>
            <person name="Shah T."/>
            <person name="Saxena K.B."/>
            <person name="Michael T."/>
            <person name="McCombie W.R."/>
            <person name="Yang B."/>
            <person name="Zhang G."/>
            <person name="Yang H."/>
            <person name="Wang J."/>
            <person name="Spillane C."/>
            <person name="Cook D.R."/>
            <person name="May G.D."/>
            <person name="Xu X."/>
            <person name="Jackson S.A."/>
        </authorList>
    </citation>
    <scope>NUCLEOTIDE SEQUENCE [LARGE SCALE GENOMIC DNA]</scope>
    <source>
        <strain evidence="7">cv. Asha</strain>
    </source>
</reference>
<dbReference type="InterPro" id="IPR007527">
    <property type="entry name" value="Znf_SWIM"/>
</dbReference>
<proteinExistence type="predicted"/>
<dbReference type="PANTHER" id="PTHR31973">
    <property type="entry name" value="POLYPROTEIN, PUTATIVE-RELATED"/>
    <property type="match status" value="1"/>
</dbReference>
<dbReference type="AlphaFoldDB" id="A0A151U3E1"/>
<evidence type="ECO:0000256" key="3">
    <source>
        <dbReference type="ARBA" id="ARBA00022833"/>
    </source>
</evidence>
<keyword evidence="7" id="KW-1185">Reference proteome</keyword>
<dbReference type="GO" id="GO:0008270">
    <property type="term" value="F:zinc ion binding"/>
    <property type="evidence" value="ECO:0007669"/>
    <property type="project" value="UniProtKB-KW"/>
</dbReference>
<dbReference type="PROSITE" id="PS50966">
    <property type="entry name" value="ZF_SWIM"/>
    <property type="match status" value="1"/>
</dbReference>
<gene>
    <name evidence="6" type="ORF">KK1_006471</name>
</gene>
<dbReference type="PANTHER" id="PTHR31973:SF195">
    <property type="entry name" value="MUDR FAMILY TRANSPOSASE"/>
    <property type="match status" value="1"/>
</dbReference>